<protein>
    <submittedName>
        <fullName evidence="3">Protein msp1, mitochondrial</fullName>
    </submittedName>
</protein>
<dbReference type="OrthoDB" id="5061070at2759"/>
<dbReference type="GO" id="GO:0005874">
    <property type="term" value="C:microtubule"/>
    <property type="evidence" value="ECO:0007669"/>
    <property type="project" value="TreeGrafter"/>
</dbReference>
<dbReference type="PANTHER" id="PTHR11566">
    <property type="entry name" value="DYNAMIN"/>
    <property type="match status" value="1"/>
</dbReference>
<evidence type="ECO:0000256" key="1">
    <source>
        <dbReference type="SAM" id="Coils"/>
    </source>
</evidence>
<gene>
    <name evidence="3" type="primary">msp1_0</name>
    <name evidence="3" type="ORF">A0J61_02479</name>
</gene>
<dbReference type="PANTHER" id="PTHR11566:SF57">
    <property type="entry name" value="DYNAMIN-2B"/>
    <property type="match status" value="1"/>
</dbReference>
<reference evidence="3 4" key="1">
    <citation type="submission" date="2016-03" db="EMBL/GenBank/DDBJ databases">
        <title>Choanephora cucurbitarum.</title>
        <authorList>
            <person name="Min B."/>
            <person name="Park H."/>
            <person name="Park J.-H."/>
            <person name="Shin H.-D."/>
            <person name="Choi I.-G."/>
        </authorList>
    </citation>
    <scope>NUCLEOTIDE SEQUENCE [LARGE SCALE GENOMIC DNA]</scope>
    <source>
        <strain evidence="3 4">KUS-F28377</strain>
    </source>
</reference>
<dbReference type="STRING" id="101091.A0A1C7NKW6"/>
<dbReference type="InterPro" id="IPR027417">
    <property type="entry name" value="P-loop_NTPase"/>
</dbReference>
<evidence type="ECO:0000313" key="4">
    <source>
        <dbReference type="Proteomes" id="UP000093000"/>
    </source>
</evidence>
<dbReference type="InterPro" id="IPR020850">
    <property type="entry name" value="GED_dom"/>
</dbReference>
<dbReference type="PROSITE" id="PS51388">
    <property type="entry name" value="GED"/>
    <property type="match status" value="1"/>
</dbReference>
<dbReference type="InParanoid" id="A0A1C7NKW6"/>
<dbReference type="InterPro" id="IPR022812">
    <property type="entry name" value="Dynamin"/>
</dbReference>
<organism evidence="3 4">
    <name type="scientific">Choanephora cucurbitarum</name>
    <dbReference type="NCBI Taxonomy" id="101091"/>
    <lineage>
        <taxon>Eukaryota</taxon>
        <taxon>Fungi</taxon>
        <taxon>Fungi incertae sedis</taxon>
        <taxon>Mucoromycota</taxon>
        <taxon>Mucoromycotina</taxon>
        <taxon>Mucoromycetes</taxon>
        <taxon>Mucorales</taxon>
        <taxon>Mucorineae</taxon>
        <taxon>Choanephoraceae</taxon>
        <taxon>Choanephoroideae</taxon>
        <taxon>Choanephora</taxon>
    </lineage>
</organism>
<evidence type="ECO:0000313" key="3">
    <source>
        <dbReference type="EMBL" id="OBZ89459.1"/>
    </source>
</evidence>
<dbReference type="EMBL" id="LUGH01000094">
    <property type="protein sequence ID" value="OBZ89459.1"/>
    <property type="molecule type" value="Genomic_DNA"/>
</dbReference>
<name>A0A1C7NKW6_9FUNG</name>
<dbReference type="GO" id="GO:0003924">
    <property type="term" value="F:GTPase activity"/>
    <property type="evidence" value="ECO:0007669"/>
    <property type="project" value="TreeGrafter"/>
</dbReference>
<feature type="coiled-coil region" evidence="1">
    <location>
        <begin position="144"/>
        <end position="181"/>
    </location>
</feature>
<dbReference type="AlphaFoldDB" id="A0A1C7NKW6"/>
<dbReference type="GO" id="GO:0008017">
    <property type="term" value="F:microtubule binding"/>
    <property type="evidence" value="ECO:0007669"/>
    <property type="project" value="TreeGrafter"/>
</dbReference>
<dbReference type="Gene3D" id="3.40.50.300">
    <property type="entry name" value="P-loop containing nucleotide triphosphate hydrolases"/>
    <property type="match status" value="1"/>
</dbReference>
<dbReference type="GO" id="GO:0005737">
    <property type="term" value="C:cytoplasm"/>
    <property type="evidence" value="ECO:0007669"/>
    <property type="project" value="TreeGrafter"/>
</dbReference>
<evidence type="ECO:0000259" key="2">
    <source>
        <dbReference type="PROSITE" id="PS51388"/>
    </source>
</evidence>
<accession>A0A1C7NKW6</accession>
<dbReference type="SUPFAM" id="SSF52540">
    <property type="entry name" value="P-loop containing nucleoside triphosphate hydrolases"/>
    <property type="match status" value="1"/>
</dbReference>
<comment type="caution">
    <text evidence="3">The sequence shown here is derived from an EMBL/GenBank/DDBJ whole genome shotgun (WGS) entry which is preliminary data.</text>
</comment>
<proteinExistence type="predicted"/>
<feature type="domain" description="GED" evidence="2">
    <location>
        <begin position="686"/>
        <end position="780"/>
    </location>
</feature>
<dbReference type="InterPro" id="IPR056495">
    <property type="entry name" value="LIS_MGM1"/>
</dbReference>
<dbReference type="GO" id="GO:0016020">
    <property type="term" value="C:membrane"/>
    <property type="evidence" value="ECO:0007669"/>
    <property type="project" value="TreeGrafter"/>
</dbReference>
<keyword evidence="4" id="KW-1185">Reference proteome</keyword>
<sequence>MLRIPKHKLVHRPLYTYTVRPRVLQTPSVLVQQRTISIIPTVARVAFSAVRLPLFLAGTAVAGATVATNKFQDMADKGAEFLSDAKSLLSSLGESIDDFSLNVPEINIKLSDLLGDVFSSKDKATSVNHVITSPPEEKSDTVAIQNLKQQLIEIDKEADQLNQAMEEEEDEEALAKDAAARMRFQDQQFLLLCKKFATIRDTLISIRHRVIPSIPSIVVIGSRDTKVAMIESILGQPFLERDKYGQDSTLEYAFIHNAHLTDTQVQIEQDTKSSWYTVQEAAQKIKELLDKNDSASIKVTIQGPTVPYVNLYDLPDKPSLYDHYIAQDPHAILIAIYDTTQPLNETSAAKVSQQYDPFGRRTMGLLTQGEVEEMPPFGLGHLVMDEQRSLRSHLFTCIEQAIGRSIYSIVDTIKNELEESSYLFKVMYNDQQRTATSYLTDSMDELKLRFKEFTARLGKPQLRYEVRRVLEQHVLNICAEQYWSDAKILELSTAKAAADDFYWLYKMDLACAAITKSGIGRTTTQLVMDVVMKNMHNLVKIDPFQFHPDVQQRIVDLTDALLRQKYVSTSDQVENTIKPYKYEVEVTTEEWKEGVKKTIHLLEKELVMCEDMLWTLKKSIGRKRLRSAIKRVLDEEKNEPSEETASRDPQLNRILEKAKEALFLQDRAMIIKYRLAALKSRQCKSFENRQFCPEAFLNIIAEKLTYTAVMFIQIELLNDFFFDFPVEVIDNQIIYPMSASEIETFAKENPSIQEQLILQERKMKLQEVMDTLNYLVKRHDIHPLPSFNKP</sequence>
<dbReference type="Proteomes" id="UP000093000">
    <property type="component" value="Unassembled WGS sequence"/>
</dbReference>
<keyword evidence="1" id="KW-0175">Coiled coil</keyword>
<dbReference type="Pfam" id="PF24550">
    <property type="entry name" value="LIS_MGM1"/>
    <property type="match status" value="1"/>
</dbReference>